<evidence type="ECO:0000259" key="1">
    <source>
        <dbReference type="Pfam" id="PF05430"/>
    </source>
</evidence>
<name>A0A0C3ND18_9PORP</name>
<organism evidence="2 5">
    <name type="scientific">Sanguibacteroides justesenii</name>
    <dbReference type="NCBI Taxonomy" id="1547597"/>
    <lineage>
        <taxon>Bacteria</taxon>
        <taxon>Pseudomonadati</taxon>
        <taxon>Bacteroidota</taxon>
        <taxon>Bacteroidia</taxon>
        <taxon>Bacteroidales</taxon>
        <taxon>Porphyromonadaceae</taxon>
        <taxon>Sanguibacteroides</taxon>
    </lineage>
</organism>
<dbReference type="PANTHER" id="PTHR39963">
    <property type="entry name" value="SLL0983 PROTEIN"/>
    <property type="match status" value="1"/>
</dbReference>
<dbReference type="GO" id="GO:0016645">
    <property type="term" value="F:oxidoreductase activity, acting on the CH-NH group of donors"/>
    <property type="evidence" value="ECO:0007669"/>
    <property type="project" value="InterPro"/>
</dbReference>
<dbReference type="CDD" id="cd02440">
    <property type="entry name" value="AdoMet_MTases"/>
    <property type="match status" value="1"/>
</dbReference>
<dbReference type="SUPFAM" id="SSF53335">
    <property type="entry name" value="S-adenosyl-L-methionine-dependent methyltransferases"/>
    <property type="match status" value="1"/>
</dbReference>
<dbReference type="Gene3D" id="3.40.50.150">
    <property type="entry name" value="Vaccinia Virus protein VP39"/>
    <property type="match status" value="1"/>
</dbReference>
<dbReference type="EMBL" id="JPIT01000007">
    <property type="protein sequence ID" value="KIO47347.1"/>
    <property type="molecule type" value="Genomic_DNA"/>
</dbReference>
<dbReference type="EMBL" id="JPIU01000040">
    <property type="protein sequence ID" value="KIO43992.1"/>
    <property type="molecule type" value="Genomic_DNA"/>
</dbReference>
<dbReference type="Proteomes" id="UP000031937">
    <property type="component" value="Unassembled WGS sequence"/>
</dbReference>
<feature type="domain" description="MnmC-like methyltransferase" evidence="1">
    <location>
        <begin position="138"/>
        <end position="218"/>
    </location>
</feature>
<dbReference type="InterPro" id="IPR047785">
    <property type="entry name" value="tRNA_MNMC2"/>
</dbReference>
<gene>
    <name evidence="2" type="ORF">BA92_11415</name>
    <name evidence="3" type="ORF">IE90_01840</name>
</gene>
<dbReference type="GO" id="GO:0004808">
    <property type="term" value="F:tRNA (5-methylaminomethyl-2-thiouridylate)(34)-methyltransferase activity"/>
    <property type="evidence" value="ECO:0007669"/>
    <property type="project" value="InterPro"/>
</dbReference>
<accession>A0A0C3ND18</accession>
<dbReference type="Proteomes" id="UP000031980">
    <property type="component" value="Unassembled WGS sequence"/>
</dbReference>
<protein>
    <submittedName>
        <fullName evidence="2">SAM-dependent methyltransferase</fullName>
    </submittedName>
</protein>
<dbReference type="InterPro" id="IPR008471">
    <property type="entry name" value="MnmC-like_methylTransf"/>
</dbReference>
<proteinExistence type="predicted"/>
<dbReference type="InterPro" id="IPR029063">
    <property type="entry name" value="SAM-dependent_MTases_sf"/>
</dbReference>
<reference evidence="2 5" key="1">
    <citation type="submission" date="2014-07" db="EMBL/GenBank/DDBJ databases">
        <title>Porphyromonadaceae bacterium OUH 308042 = ATCC BAA-2681 = DSM 28342 draft genome.</title>
        <authorList>
            <person name="Sydenham T.V."/>
            <person name="Hasman H."/>
            <person name="Justensen U.S."/>
        </authorList>
    </citation>
    <scope>NUCLEOTIDE SEQUENCE [LARGE SCALE GENOMIC DNA]</scope>
    <source>
        <strain evidence="2 5">OUH 308042</strain>
    </source>
</reference>
<evidence type="ECO:0000313" key="3">
    <source>
        <dbReference type="EMBL" id="KIO47347.1"/>
    </source>
</evidence>
<evidence type="ECO:0000313" key="5">
    <source>
        <dbReference type="Proteomes" id="UP000031980"/>
    </source>
</evidence>
<dbReference type="NCBIfam" id="NF033855">
    <property type="entry name" value="tRNA_MNMC2"/>
    <property type="match status" value="1"/>
</dbReference>
<reference evidence="3 4" key="2">
    <citation type="submission" date="2014-07" db="EMBL/GenBank/DDBJ databases">
        <title>Porphyromonadaceae bacterium OUH 334697 = ATCC BAA-2682 = DSM 28341 draft genome.</title>
        <authorList>
            <person name="Sydenham T.V."/>
            <person name="Hasman H."/>
            <person name="Justesen U.S."/>
        </authorList>
    </citation>
    <scope>NUCLEOTIDE SEQUENCE [LARGE SCALE GENOMIC DNA]</scope>
    <source>
        <strain evidence="3 4">OUH 334697</strain>
    </source>
</reference>
<dbReference type="RefSeq" id="WP_041502165.1">
    <property type="nucleotide sequence ID" value="NZ_JPIT01000007.1"/>
</dbReference>
<sequence>MDRAIITTEDGSNTLYIPDLNEPYHSIHGAIQESIHVFIKAGIVHYGQKNIRILEAGFGTGLNAFLTLMEARENQRNVVFHTFEKYPLTPDEVEQLNYPDHFAPENASLFARLHNAPWNEDVVVTPYFTLHKHKADFEEVNFQEYFDIVFFDAFAPDVQPRLWTEDMFAKFYKALKPEGILTTYCVKGTVKRALRNLGFKLKRLPGPPGKREMLRGEKI</sequence>
<comment type="caution">
    <text evidence="2">The sequence shown here is derived from an EMBL/GenBank/DDBJ whole genome shotgun (WGS) entry which is preliminary data.</text>
</comment>
<dbReference type="PANTHER" id="PTHR39963:SF1">
    <property type="entry name" value="MNMC-LIKE METHYLTRANSFERASE DOMAIN-CONTAINING PROTEIN"/>
    <property type="match status" value="1"/>
</dbReference>
<dbReference type="GO" id="GO:0032259">
    <property type="term" value="P:methylation"/>
    <property type="evidence" value="ECO:0007669"/>
    <property type="project" value="UniProtKB-KW"/>
</dbReference>
<evidence type="ECO:0000313" key="2">
    <source>
        <dbReference type="EMBL" id="KIO43992.1"/>
    </source>
</evidence>
<keyword evidence="5" id="KW-1185">Reference proteome</keyword>
<dbReference type="Pfam" id="PF05430">
    <property type="entry name" value="Methyltransf_30"/>
    <property type="match status" value="1"/>
</dbReference>
<dbReference type="AlphaFoldDB" id="A0A0C3ND18"/>
<evidence type="ECO:0000313" key="4">
    <source>
        <dbReference type="Proteomes" id="UP000031937"/>
    </source>
</evidence>
<keyword evidence="2" id="KW-0808">Transferase</keyword>
<keyword evidence="2" id="KW-0489">Methyltransferase</keyword>